<dbReference type="eggNOG" id="ENOG5032WJQ">
    <property type="taxonomic scope" value="Bacteria"/>
</dbReference>
<evidence type="ECO:0000313" key="2">
    <source>
        <dbReference type="EMBL" id="ABW29137.1"/>
    </source>
</evidence>
<dbReference type="HOGENOM" id="CLU_2451003_0_0_3"/>
<keyword evidence="3" id="KW-1185">Reference proteome</keyword>
<sequence length="92" mass="9979">MDSTAISVVEWVINLVRAYAIAGLIFALLFVTFLVKRVDSGAQGWAIGFRILIIPGVVAFWPMFAVRLLRGKGHPTEKNAHRLAAKQSAGAS</sequence>
<feature type="transmembrane region" description="Helical" evidence="1">
    <location>
        <begin position="12"/>
        <end position="35"/>
    </location>
</feature>
<dbReference type="EMBL" id="CP000828">
    <property type="protein sequence ID" value="ABW29137.1"/>
    <property type="molecule type" value="Genomic_DNA"/>
</dbReference>
<keyword evidence="1" id="KW-0472">Membrane</keyword>
<dbReference type="AlphaFoldDB" id="B0CBL9"/>
<evidence type="ECO:0000256" key="1">
    <source>
        <dbReference type="SAM" id="Phobius"/>
    </source>
</evidence>
<keyword evidence="1" id="KW-0812">Transmembrane</keyword>
<name>B0CBL9_ACAM1</name>
<proteinExistence type="predicted"/>
<evidence type="ECO:0000313" key="3">
    <source>
        <dbReference type="Proteomes" id="UP000000268"/>
    </source>
</evidence>
<dbReference type="RefSeq" id="WP_012164478.1">
    <property type="nucleotide sequence ID" value="NC_009925.1"/>
</dbReference>
<dbReference type="OrthoDB" id="574579at2"/>
<dbReference type="KEGG" id="amr:AM1_4156"/>
<dbReference type="STRING" id="329726.AM1_4156"/>
<feature type="transmembrane region" description="Helical" evidence="1">
    <location>
        <begin position="47"/>
        <end position="69"/>
    </location>
</feature>
<accession>B0CBL9</accession>
<reference evidence="2 3" key="1">
    <citation type="journal article" date="2008" name="Proc. Natl. Acad. Sci. U.S.A.">
        <title>Niche adaptation and genome expansion in the chlorophyll d-producing cyanobacterium Acaryochloris marina.</title>
        <authorList>
            <person name="Swingley W.D."/>
            <person name="Chen M."/>
            <person name="Cheung P.C."/>
            <person name="Conrad A.L."/>
            <person name="Dejesa L.C."/>
            <person name="Hao J."/>
            <person name="Honchak B.M."/>
            <person name="Karbach L.E."/>
            <person name="Kurdoglu A."/>
            <person name="Lahiri S."/>
            <person name="Mastrian S.D."/>
            <person name="Miyashita H."/>
            <person name="Page L."/>
            <person name="Ramakrishna P."/>
            <person name="Satoh S."/>
            <person name="Sattley W.M."/>
            <person name="Shimada Y."/>
            <person name="Taylor H.L."/>
            <person name="Tomo T."/>
            <person name="Tsuchiya T."/>
            <person name="Wang Z.T."/>
            <person name="Raymond J."/>
            <person name="Mimuro M."/>
            <person name="Blankenship R.E."/>
            <person name="Touchman J.W."/>
        </authorList>
    </citation>
    <scope>NUCLEOTIDE SEQUENCE [LARGE SCALE GENOMIC DNA]</scope>
    <source>
        <strain evidence="3">MBIC 11017</strain>
    </source>
</reference>
<protein>
    <submittedName>
        <fullName evidence="2">Uncharacterized protein</fullName>
    </submittedName>
</protein>
<gene>
    <name evidence="2" type="ordered locus">AM1_4156</name>
</gene>
<organism evidence="2 3">
    <name type="scientific">Acaryochloris marina (strain MBIC 11017)</name>
    <dbReference type="NCBI Taxonomy" id="329726"/>
    <lineage>
        <taxon>Bacteria</taxon>
        <taxon>Bacillati</taxon>
        <taxon>Cyanobacteriota</taxon>
        <taxon>Cyanophyceae</taxon>
        <taxon>Acaryochloridales</taxon>
        <taxon>Acaryochloridaceae</taxon>
        <taxon>Acaryochloris</taxon>
    </lineage>
</organism>
<keyword evidence="1" id="KW-1133">Transmembrane helix</keyword>
<dbReference type="Proteomes" id="UP000000268">
    <property type="component" value="Chromosome"/>
</dbReference>